<dbReference type="GO" id="GO:0005524">
    <property type="term" value="F:ATP binding"/>
    <property type="evidence" value="ECO:0007669"/>
    <property type="project" value="InterPro"/>
</dbReference>
<protein>
    <recommendedName>
        <fullName evidence="5">Adenylate kinase active site lid domain-containing protein</fullName>
    </recommendedName>
</protein>
<keyword evidence="1 4" id="KW-0808">Transferase</keyword>
<dbReference type="InterPro" id="IPR000850">
    <property type="entry name" value="Adenylat/UMP-CMP_kin"/>
</dbReference>
<dbReference type="CDD" id="cd01428">
    <property type="entry name" value="ADK"/>
    <property type="match status" value="1"/>
</dbReference>
<dbReference type="Proteomes" id="UP000078046">
    <property type="component" value="Unassembled WGS sequence"/>
</dbReference>
<dbReference type="NCBIfam" id="NF011100">
    <property type="entry name" value="PRK14527.1"/>
    <property type="match status" value="1"/>
</dbReference>
<name>A0A177B959_9BILA</name>
<proteinExistence type="inferred from homology"/>
<dbReference type="GO" id="GO:0004017">
    <property type="term" value="F:AMP kinase activity"/>
    <property type="evidence" value="ECO:0007669"/>
    <property type="project" value="InterPro"/>
</dbReference>
<dbReference type="FunFam" id="3.40.50.300:FF:000106">
    <property type="entry name" value="Adenylate kinase mitochondrial"/>
    <property type="match status" value="1"/>
</dbReference>
<dbReference type="Pfam" id="PF00406">
    <property type="entry name" value="ADK"/>
    <property type="match status" value="1"/>
</dbReference>
<evidence type="ECO:0000256" key="1">
    <source>
        <dbReference type="ARBA" id="ARBA00022679"/>
    </source>
</evidence>
<evidence type="ECO:0000256" key="4">
    <source>
        <dbReference type="RuleBase" id="RU003330"/>
    </source>
</evidence>
<dbReference type="NCBIfam" id="NF001381">
    <property type="entry name" value="PRK00279.1-3"/>
    <property type="match status" value="1"/>
</dbReference>
<sequence length="218" mass="24549">MSARNTKIYIFLGPPGSGKGTQAPFIVEKYKVMHLSTGDMLRNETASGSELGKKVSEIMDRGQLVSDDIVVELIDKSFTNNKSKSFVLDGFPRTIVQAEKLDILLKKRHRKINMVVYFKVDENVLVERITGRLIHESSGRMYHETNSPPKVPMKDDVTGETLTKRKDDNEESLKIRLVAYNKSTNPLKAYYENQGILKSIDASKTSQEVGQQLENLIG</sequence>
<reference evidence="6 7" key="1">
    <citation type="submission" date="2016-04" db="EMBL/GenBank/DDBJ databases">
        <title>The genome of Intoshia linei affirms orthonectids as highly simplified spiralians.</title>
        <authorList>
            <person name="Mikhailov K.V."/>
            <person name="Slusarev G.S."/>
            <person name="Nikitin M.A."/>
            <person name="Logacheva M.D."/>
            <person name="Penin A."/>
            <person name="Aleoshin V."/>
            <person name="Panchin Y.V."/>
        </authorList>
    </citation>
    <scope>NUCLEOTIDE SEQUENCE [LARGE SCALE GENOMIC DNA]</scope>
    <source>
        <strain evidence="6">Intl2013</strain>
        <tissue evidence="6">Whole animal</tissue>
    </source>
</reference>
<comment type="caution">
    <text evidence="6">The sequence shown here is derived from an EMBL/GenBank/DDBJ whole genome shotgun (WGS) entry which is preliminary data.</text>
</comment>
<dbReference type="HAMAP" id="MF_00235">
    <property type="entry name" value="Adenylate_kinase_Adk"/>
    <property type="match status" value="1"/>
</dbReference>
<keyword evidence="3 4" id="KW-0418">Kinase</keyword>
<organism evidence="6 7">
    <name type="scientific">Intoshia linei</name>
    <dbReference type="NCBI Taxonomy" id="1819745"/>
    <lineage>
        <taxon>Eukaryota</taxon>
        <taxon>Metazoa</taxon>
        <taxon>Spiralia</taxon>
        <taxon>Lophotrochozoa</taxon>
        <taxon>Mesozoa</taxon>
        <taxon>Orthonectida</taxon>
        <taxon>Rhopaluridae</taxon>
        <taxon>Intoshia</taxon>
    </lineage>
</organism>
<evidence type="ECO:0000313" key="6">
    <source>
        <dbReference type="EMBL" id="OAF70775.1"/>
    </source>
</evidence>
<dbReference type="PANTHER" id="PTHR23359">
    <property type="entry name" value="NUCLEOTIDE KINASE"/>
    <property type="match status" value="1"/>
</dbReference>
<dbReference type="InterPro" id="IPR027417">
    <property type="entry name" value="P-loop_NTPase"/>
</dbReference>
<evidence type="ECO:0000313" key="7">
    <source>
        <dbReference type="Proteomes" id="UP000078046"/>
    </source>
</evidence>
<feature type="domain" description="Adenylate kinase active site lid" evidence="5">
    <location>
        <begin position="132"/>
        <end position="167"/>
    </location>
</feature>
<accession>A0A177B959</accession>
<dbReference type="PROSITE" id="PS00113">
    <property type="entry name" value="ADENYLATE_KINASE"/>
    <property type="match status" value="1"/>
</dbReference>
<comment type="similarity">
    <text evidence="4">Belongs to the adenylate kinase family.</text>
</comment>
<keyword evidence="7" id="KW-1185">Reference proteome</keyword>
<evidence type="ECO:0000256" key="3">
    <source>
        <dbReference type="ARBA" id="ARBA00022777"/>
    </source>
</evidence>
<gene>
    <name evidence="6" type="ORF">A3Q56_01497</name>
</gene>
<dbReference type="Gene3D" id="3.40.50.300">
    <property type="entry name" value="P-loop containing nucleotide triphosphate hydrolases"/>
    <property type="match status" value="1"/>
</dbReference>
<keyword evidence="2" id="KW-0547">Nucleotide-binding</keyword>
<dbReference type="PRINTS" id="PR00094">
    <property type="entry name" value="ADENYLTKNASE"/>
</dbReference>
<dbReference type="Pfam" id="PF05191">
    <property type="entry name" value="ADK_lid"/>
    <property type="match status" value="1"/>
</dbReference>
<dbReference type="InterPro" id="IPR033690">
    <property type="entry name" value="Adenylat_kinase_CS"/>
</dbReference>
<dbReference type="InterPro" id="IPR006259">
    <property type="entry name" value="Adenyl_kin_sub"/>
</dbReference>
<evidence type="ECO:0000259" key="5">
    <source>
        <dbReference type="Pfam" id="PF05191"/>
    </source>
</evidence>
<dbReference type="InterPro" id="IPR007862">
    <property type="entry name" value="Adenylate_kinase_lid-dom"/>
</dbReference>
<dbReference type="AlphaFoldDB" id="A0A177B959"/>
<evidence type="ECO:0000256" key="2">
    <source>
        <dbReference type="ARBA" id="ARBA00022741"/>
    </source>
</evidence>
<dbReference type="SUPFAM" id="SSF52540">
    <property type="entry name" value="P-loop containing nucleoside triphosphate hydrolases"/>
    <property type="match status" value="1"/>
</dbReference>
<dbReference type="NCBIfam" id="TIGR01351">
    <property type="entry name" value="adk"/>
    <property type="match status" value="1"/>
</dbReference>
<dbReference type="EMBL" id="LWCA01000111">
    <property type="protein sequence ID" value="OAF70775.1"/>
    <property type="molecule type" value="Genomic_DNA"/>
</dbReference>
<dbReference type="OrthoDB" id="439792at2759"/>